<dbReference type="Proteomes" id="UP000616885">
    <property type="component" value="Unassembled WGS sequence"/>
</dbReference>
<evidence type="ECO:0000313" key="1">
    <source>
        <dbReference type="EMBL" id="KAF9753518.1"/>
    </source>
</evidence>
<accession>A0A8H7NDA3</accession>
<organism evidence="1 2">
    <name type="scientific">Bionectria ochroleuca</name>
    <name type="common">Gliocladium roseum</name>
    <dbReference type="NCBI Taxonomy" id="29856"/>
    <lineage>
        <taxon>Eukaryota</taxon>
        <taxon>Fungi</taxon>
        <taxon>Dikarya</taxon>
        <taxon>Ascomycota</taxon>
        <taxon>Pezizomycotina</taxon>
        <taxon>Sordariomycetes</taxon>
        <taxon>Hypocreomycetidae</taxon>
        <taxon>Hypocreales</taxon>
        <taxon>Bionectriaceae</taxon>
        <taxon>Clonostachys</taxon>
    </lineage>
</organism>
<dbReference type="AlphaFoldDB" id="A0A8H7NDA3"/>
<gene>
    <name evidence="1" type="ORF">IM811_012276</name>
</gene>
<name>A0A8H7NDA3_BIOOC</name>
<dbReference type="EMBL" id="JADCTT010000004">
    <property type="protein sequence ID" value="KAF9753518.1"/>
    <property type="molecule type" value="Genomic_DNA"/>
</dbReference>
<protein>
    <submittedName>
        <fullName evidence="1">Uncharacterized protein</fullName>
    </submittedName>
</protein>
<reference evidence="1" key="1">
    <citation type="submission" date="2020-10" db="EMBL/GenBank/DDBJ databases">
        <title>High-Quality Genome Resource of Clonostachys rosea strain S41 by Oxford Nanopore Long-Read Sequencing.</title>
        <authorList>
            <person name="Wang H."/>
        </authorList>
    </citation>
    <scope>NUCLEOTIDE SEQUENCE</scope>
    <source>
        <strain evidence="1">S41</strain>
    </source>
</reference>
<comment type="caution">
    <text evidence="1">The sequence shown here is derived from an EMBL/GenBank/DDBJ whole genome shotgun (WGS) entry which is preliminary data.</text>
</comment>
<evidence type="ECO:0000313" key="2">
    <source>
        <dbReference type="Proteomes" id="UP000616885"/>
    </source>
</evidence>
<sequence length="112" mass="11832">MPPKTQACAAGFKIAIKSQTNCRVHHFDFPPCLSCLPSASSLRTALSPASIVIQPPSLRFPSLSTSLHPAGALATGVPALRPVPPQIYLAGTIASNTTIPLLPWPYLPITYT</sequence>
<proteinExistence type="predicted"/>